<organism evidence="2">
    <name type="scientific">Tanacetum cinerariifolium</name>
    <name type="common">Dalmatian daisy</name>
    <name type="synonym">Chrysanthemum cinerariifolium</name>
    <dbReference type="NCBI Taxonomy" id="118510"/>
    <lineage>
        <taxon>Eukaryota</taxon>
        <taxon>Viridiplantae</taxon>
        <taxon>Streptophyta</taxon>
        <taxon>Embryophyta</taxon>
        <taxon>Tracheophyta</taxon>
        <taxon>Spermatophyta</taxon>
        <taxon>Magnoliopsida</taxon>
        <taxon>eudicotyledons</taxon>
        <taxon>Gunneridae</taxon>
        <taxon>Pentapetalae</taxon>
        <taxon>asterids</taxon>
        <taxon>campanulids</taxon>
        <taxon>Asterales</taxon>
        <taxon>Asteraceae</taxon>
        <taxon>Asteroideae</taxon>
        <taxon>Anthemideae</taxon>
        <taxon>Anthemidinae</taxon>
        <taxon>Tanacetum</taxon>
    </lineage>
</organism>
<feature type="compositionally biased region" description="Low complexity" evidence="1">
    <location>
        <begin position="50"/>
        <end position="61"/>
    </location>
</feature>
<dbReference type="EMBL" id="BKCJ011294910">
    <property type="protein sequence ID" value="GFD16673.1"/>
    <property type="molecule type" value="Genomic_DNA"/>
</dbReference>
<accession>A0A699U3R9</accession>
<evidence type="ECO:0000256" key="1">
    <source>
        <dbReference type="SAM" id="MobiDB-lite"/>
    </source>
</evidence>
<name>A0A699U3R9_TANCI</name>
<evidence type="ECO:0000313" key="2">
    <source>
        <dbReference type="EMBL" id="GFD16673.1"/>
    </source>
</evidence>
<comment type="caution">
    <text evidence="2">The sequence shown here is derived from an EMBL/GenBank/DDBJ whole genome shotgun (WGS) entry which is preliminary data.</text>
</comment>
<dbReference type="AlphaFoldDB" id="A0A699U3R9"/>
<feature type="non-terminal residue" evidence="2">
    <location>
        <position position="1"/>
    </location>
</feature>
<protein>
    <submittedName>
        <fullName evidence="2">Uncharacterized protein</fullName>
    </submittedName>
</protein>
<reference evidence="2" key="1">
    <citation type="journal article" date="2019" name="Sci. Rep.">
        <title>Draft genome of Tanacetum cinerariifolium, the natural source of mosquito coil.</title>
        <authorList>
            <person name="Yamashiro T."/>
            <person name="Shiraishi A."/>
            <person name="Satake H."/>
            <person name="Nakayama K."/>
        </authorList>
    </citation>
    <scope>NUCLEOTIDE SEQUENCE</scope>
</reference>
<sequence>GNDPIVNGQIMNDRMTNLMMNLTIRTADRRLNPGGASIGGMISVAGVTKVKGAGKGETVGTSADEAENDNDSDGNISVGADSESSKHIKGETIGATSTGGRGLSDGPVSDDE</sequence>
<proteinExistence type="predicted"/>
<gene>
    <name evidence="2" type="ORF">Tci_888642</name>
</gene>
<feature type="region of interest" description="Disordered" evidence="1">
    <location>
        <begin position="50"/>
        <end position="112"/>
    </location>
</feature>